<evidence type="ECO:0000256" key="15">
    <source>
        <dbReference type="ARBA" id="ARBA00023134"/>
    </source>
</evidence>
<evidence type="ECO:0000256" key="14">
    <source>
        <dbReference type="ARBA" id="ARBA00022840"/>
    </source>
</evidence>
<dbReference type="GO" id="GO:0008820">
    <property type="term" value="F:cobinamide phosphate guanylyltransferase activity"/>
    <property type="evidence" value="ECO:0007669"/>
    <property type="project" value="UniProtKB-EC"/>
</dbReference>
<keyword evidence="13 20" id="KW-0418">Kinase</keyword>
<organism evidence="20 21">
    <name type="scientific">Desulforamulus reducens (strain ATCC BAA-1160 / DSM 100696 / MI-1)</name>
    <name type="common">Desulfotomaculum reducens</name>
    <dbReference type="NCBI Taxonomy" id="349161"/>
    <lineage>
        <taxon>Bacteria</taxon>
        <taxon>Bacillati</taxon>
        <taxon>Bacillota</taxon>
        <taxon>Clostridia</taxon>
        <taxon>Eubacteriales</taxon>
        <taxon>Peptococcaceae</taxon>
        <taxon>Desulforamulus</taxon>
    </lineage>
</organism>
<comment type="similarity">
    <text evidence="7">Belongs to the CobU/CobP family.</text>
</comment>
<dbReference type="AlphaFoldDB" id="A4J5S8"/>
<dbReference type="Pfam" id="PF02283">
    <property type="entry name" value="CobU"/>
    <property type="match status" value="1"/>
</dbReference>
<comment type="pathway">
    <text evidence="6">Cofactor biosynthesis; adenosylcobalamin biosynthesis; adenosylcobalamin from cob(II)yrinate a,c-diamide: step 5/7.</text>
</comment>
<evidence type="ECO:0000256" key="17">
    <source>
        <dbReference type="ARBA" id="ARBA00030571"/>
    </source>
</evidence>
<evidence type="ECO:0000256" key="3">
    <source>
        <dbReference type="ARBA" id="ARBA00001522"/>
    </source>
</evidence>
<comment type="catalytic activity">
    <reaction evidence="1">
        <text>adenosylcob(III)inamide + ATP = adenosylcob(III)inamide phosphate + ADP + H(+)</text>
        <dbReference type="Rhea" id="RHEA:15769"/>
        <dbReference type="ChEBI" id="CHEBI:2480"/>
        <dbReference type="ChEBI" id="CHEBI:15378"/>
        <dbReference type="ChEBI" id="CHEBI:30616"/>
        <dbReference type="ChEBI" id="CHEBI:58502"/>
        <dbReference type="ChEBI" id="CHEBI:456216"/>
        <dbReference type="EC" id="2.7.1.156"/>
    </reaction>
</comment>
<feature type="binding site" evidence="19">
    <location>
        <begin position="11"/>
        <end position="18"/>
    </location>
    <ligand>
        <name>GTP</name>
        <dbReference type="ChEBI" id="CHEBI:37565"/>
    </ligand>
</feature>
<dbReference type="eggNOG" id="COG2087">
    <property type="taxonomic scope" value="Bacteria"/>
</dbReference>
<accession>A4J5S8</accession>
<evidence type="ECO:0000256" key="16">
    <source>
        <dbReference type="ARBA" id="ARBA00029570"/>
    </source>
</evidence>
<dbReference type="GO" id="GO:0005525">
    <property type="term" value="F:GTP binding"/>
    <property type="evidence" value="ECO:0007669"/>
    <property type="project" value="UniProtKB-KW"/>
</dbReference>
<reference evidence="20 21" key="1">
    <citation type="submission" date="2007-03" db="EMBL/GenBank/DDBJ databases">
        <title>Complete sequence of Desulfotomaculum reducens MI-1.</title>
        <authorList>
            <consortium name="US DOE Joint Genome Institute"/>
            <person name="Copeland A."/>
            <person name="Lucas S."/>
            <person name="Lapidus A."/>
            <person name="Barry K."/>
            <person name="Detter J.C."/>
            <person name="Glavina del Rio T."/>
            <person name="Hammon N."/>
            <person name="Israni S."/>
            <person name="Dalin E."/>
            <person name="Tice H."/>
            <person name="Pitluck S."/>
            <person name="Sims D."/>
            <person name="Brettin T."/>
            <person name="Bruce D."/>
            <person name="Han C."/>
            <person name="Tapia R."/>
            <person name="Schmutz J."/>
            <person name="Larimer F."/>
            <person name="Land M."/>
            <person name="Hauser L."/>
            <person name="Kyrpides N."/>
            <person name="Kim E."/>
            <person name="Tebo B.M."/>
            <person name="Richardson P."/>
        </authorList>
    </citation>
    <scope>NUCLEOTIDE SEQUENCE [LARGE SCALE GENOMIC DNA]</scope>
    <source>
        <strain evidence="20 21">MI-1</strain>
    </source>
</reference>
<evidence type="ECO:0000256" key="9">
    <source>
        <dbReference type="ARBA" id="ARBA00012523"/>
    </source>
</evidence>
<feature type="binding site" evidence="19">
    <location>
        <position position="64"/>
    </location>
    <ligand>
        <name>GTP</name>
        <dbReference type="ChEBI" id="CHEBI:37565"/>
    </ligand>
</feature>
<name>A4J5S8_DESRM</name>
<evidence type="ECO:0000256" key="13">
    <source>
        <dbReference type="ARBA" id="ARBA00022777"/>
    </source>
</evidence>
<feature type="binding site" evidence="19">
    <location>
        <position position="86"/>
    </location>
    <ligand>
        <name>GTP</name>
        <dbReference type="ChEBI" id="CHEBI:37565"/>
    </ligand>
</feature>
<evidence type="ECO:0000256" key="11">
    <source>
        <dbReference type="ARBA" id="ARBA00022679"/>
    </source>
</evidence>
<gene>
    <name evidence="20" type="ordered locus">Dred_1910</name>
</gene>
<dbReference type="HOGENOM" id="CLU_094161_0_1_9"/>
<dbReference type="EC" id="2.7.7.62" evidence="9"/>
<evidence type="ECO:0000256" key="6">
    <source>
        <dbReference type="ARBA" id="ARBA00005159"/>
    </source>
</evidence>
<evidence type="ECO:0000256" key="7">
    <source>
        <dbReference type="ARBA" id="ARBA00007490"/>
    </source>
</evidence>
<sequence length="185" mass="20717">MKENKLILVLGGTRSGKSQYAEKIAKIQGQRVLYLATATVNDNEMKRRVRLHQERRPDAWDTREEPIKVTQVINELGDSYDVILLDCLTLWITNLLLENQNINEAHLAEKEKQILQEASELALVCSKTNATVIVVSNEVGLSIVPEYPLGRVFRDISGLANQIFAQRASEVYFVAAGLPLSLKGN</sequence>
<feature type="binding site" evidence="19">
    <location>
        <begin position="36"/>
        <end position="38"/>
    </location>
    <ligand>
        <name>GTP</name>
        <dbReference type="ChEBI" id="CHEBI:37565"/>
    </ligand>
</feature>
<dbReference type="GO" id="GO:0005524">
    <property type="term" value="F:ATP binding"/>
    <property type="evidence" value="ECO:0007669"/>
    <property type="project" value="UniProtKB-KW"/>
</dbReference>
<evidence type="ECO:0000313" key="21">
    <source>
        <dbReference type="Proteomes" id="UP000001556"/>
    </source>
</evidence>
<dbReference type="GO" id="GO:0043752">
    <property type="term" value="F:adenosylcobinamide kinase activity"/>
    <property type="evidence" value="ECO:0007669"/>
    <property type="project" value="UniProtKB-EC"/>
</dbReference>
<dbReference type="PANTHER" id="PTHR34848:SF1">
    <property type="entry name" value="BIFUNCTIONAL ADENOSYLCOBALAMIN BIOSYNTHESIS PROTEIN COBU"/>
    <property type="match status" value="1"/>
</dbReference>
<dbReference type="PIRSF" id="PIRSF006135">
    <property type="entry name" value="CobU"/>
    <property type="match status" value="1"/>
</dbReference>
<evidence type="ECO:0000256" key="4">
    <source>
        <dbReference type="ARBA" id="ARBA00003889"/>
    </source>
</evidence>
<evidence type="ECO:0000313" key="20">
    <source>
        <dbReference type="EMBL" id="ABO50431.1"/>
    </source>
</evidence>
<dbReference type="EMBL" id="CP000612">
    <property type="protein sequence ID" value="ABO50431.1"/>
    <property type="molecule type" value="Genomic_DNA"/>
</dbReference>
<comment type="catalytic activity">
    <reaction evidence="3">
        <text>adenosylcob(III)inamide + GTP = adenosylcob(III)inamide phosphate + GDP + H(+)</text>
        <dbReference type="Rhea" id="RHEA:15765"/>
        <dbReference type="ChEBI" id="CHEBI:2480"/>
        <dbReference type="ChEBI" id="CHEBI:15378"/>
        <dbReference type="ChEBI" id="CHEBI:37565"/>
        <dbReference type="ChEBI" id="CHEBI:58189"/>
        <dbReference type="ChEBI" id="CHEBI:58502"/>
        <dbReference type="EC" id="2.7.1.156"/>
    </reaction>
</comment>
<protein>
    <recommendedName>
        <fullName evidence="16">Adenosylcobinamide kinase</fullName>
        <ecNumber evidence="8">2.7.1.156</ecNumber>
        <ecNumber evidence="9">2.7.7.62</ecNumber>
    </recommendedName>
    <alternativeName>
        <fullName evidence="17">Adenosylcobinamide-phosphate guanylyltransferase</fullName>
    </alternativeName>
</protein>
<dbReference type="STRING" id="349161.Dred_1910"/>
<keyword evidence="15 19" id="KW-0342">GTP-binding</keyword>
<dbReference type="OrthoDB" id="9799422at2"/>
<keyword evidence="11 20" id="KW-0808">Transferase</keyword>
<proteinExistence type="inferred from homology"/>
<comment type="function">
    <text evidence="4">Catalyzes ATP-dependent phosphorylation of adenosylcobinamide and addition of GMP to adenosylcobinamide phosphate.</text>
</comment>
<dbReference type="SUPFAM" id="SSF52540">
    <property type="entry name" value="P-loop containing nucleoside triphosphate hydrolases"/>
    <property type="match status" value="1"/>
</dbReference>
<comment type="catalytic activity">
    <reaction evidence="2">
        <text>adenosylcob(III)inamide phosphate + GTP + H(+) = adenosylcob(III)inamide-GDP + diphosphate</text>
        <dbReference type="Rhea" id="RHEA:22712"/>
        <dbReference type="ChEBI" id="CHEBI:15378"/>
        <dbReference type="ChEBI" id="CHEBI:33019"/>
        <dbReference type="ChEBI" id="CHEBI:37565"/>
        <dbReference type="ChEBI" id="CHEBI:58502"/>
        <dbReference type="ChEBI" id="CHEBI:60487"/>
        <dbReference type="EC" id="2.7.7.62"/>
    </reaction>
</comment>
<evidence type="ECO:0000256" key="19">
    <source>
        <dbReference type="PIRSR" id="PIRSR006135-2"/>
    </source>
</evidence>
<dbReference type="EC" id="2.7.1.156" evidence="8"/>
<dbReference type="RefSeq" id="WP_011878242.1">
    <property type="nucleotide sequence ID" value="NC_009253.1"/>
</dbReference>
<evidence type="ECO:0000256" key="1">
    <source>
        <dbReference type="ARBA" id="ARBA00000312"/>
    </source>
</evidence>
<dbReference type="InterPro" id="IPR027417">
    <property type="entry name" value="P-loop_NTPase"/>
</dbReference>
<comment type="pathway">
    <text evidence="5">Cofactor biosynthesis; adenosylcobalamin biosynthesis; adenosylcobalamin from cob(II)yrinate a,c-diamide: step 6/7.</text>
</comment>
<keyword evidence="12 19" id="KW-0547">Nucleotide-binding</keyword>
<evidence type="ECO:0000256" key="18">
    <source>
        <dbReference type="PIRSR" id="PIRSR006135-1"/>
    </source>
</evidence>
<evidence type="ECO:0000256" key="5">
    <source>
        <dbReference type="ARBA" id="ARBA00004692"/>
    </source>
</evidence>
<dbReference type="Gene3D" id="3.40.50.300">
    <property type="entry name" value="P-loop containing nucleotide triphosphate hydrolases"/>
    <property type="match status" value="1"/>
</dbReference>
<keyword evidence="21" id="KW-1185">Reference proteome</keyword>
<dbReference type="CDD" id="cd00544">
    <property type="entry name" value="CobU"/>
    <property type="match status" value="1"/>
</dbReference>
<feature type="active site" description="GMP-histidine intermediate" evidence="18">
    <location>
        <position position="52"/>
    </location>
</feature>
<evidence type="ECO:0000256" key="8">
    <source>
        <dbReference type="ARBA" id="ARBA00012016"/>
    </source>
</evidence>
<dbReference type="GO" id="GO:0009236">
    <property type="term" value="P:cobalamin biosynthetic process"/>
    <property type="evidence" value="ECO:0007669"/>
    <property type="project" value="UniProtKB-UniPathway"/>
</dbReference>
<dbReference type="NCBIfam" id="NF004469">
    <property type="entry name" value="PRK05800.1"/>
    <property type="match status" value="1"/>
</dbReference>
<keyword evidence="14" id="KW-0067">ATP-binding</keyword>
<dbReference type="Proteomes" id="UP000001556">
    <property type="component" value="Chromosome"/>
</dbReference>
<dbReference type="InterPro" id="IPR003203">
    <property type="entry name" value="CobU/CobP"/>
</dbReference>
<dbReference type="KEGG" id="drm:Dred_1910"/>
<dbReference type="PANTHER" id="PTHR34848">
    <property type="match status" value="1"/>
</dbReference>
<evidence type="ECO:0000256" key="10">
    <source>
        <dbReference type="ARBA" id="ARBA00022573"/>
    </source>
</evidence>
<evidence type="ECO:0000256" key="2">
    <source>
        <dbReference type="ARBA" id="ARBA00000711"/>
    </source>
</evidence>
<evidence type="ECO:0000256" key="12">
    <source>
        <dbReference type="ARBA" id="ARBA00022741"/>
    </source>
</evidence>
<keyword evidence="10" id="KW-0169">Cobalamin biosynthesis</keyword>
<dbReference type="UniPathway" id="UPA00148">
    <property type="reaction ID" value="UER00236"/>
</dbReference>